<dbReference type="KEGG" id="cfh:C1707_08420"/>
<keyword evidence="2" id="KW-1133">Transmembrane helix</keyword>
<evidence type="ECO:0000313" key="5">
    <source>
        <dbReference type="Proteomes" id="UP000234483"/>
    </source>
</evidence>
<keyword evidence="6" id="KW-1185">Reference proteome</keyword>
<evidence type="ECO:0000313" key="4">
    <source>
        <dbReference type="EMBL" id="PLR09998.1"/>
    </source>
</evidence>
<evidence type="ECO:0008006" key="7">
    <source>
        <dbReference type="Google" id="ProtNLM"/>
    </source>
</evidence>
<keyword evidence="2" id="KW-0472">Membrane</keyword>
<dbReference type="Proteomes" id="UP000281192">
    <property type="component" value="Chromosome"/>
</dbReference>
<proteinExistence type="predicted"/>
<dbReference type="RefSeq" id="WP_101714386.1">
    <property type="nucleotide sequence ID" value="NZ_CP026100.1"/>
</dbReference>
<evidence type="ECO:0000256" key="2">
    <source>
        <dbReference type="SAM" id="Phobius"/>
    </source>
</evidence>
<organism evidence="4 5">
    <name type="scientific">Caulobacter flavus</name>
    <dbReference type="NCBI Taxonomy" id="1679497"/>
    <lineage>
        <taxon>Bacteria</taxon>
        <taxon>Pseudomonadati</taxon>
        <taxon>Pseudomonadota</taxon>
        <taxon>Alphaproteobacteria</taxon>
        <taxon>Caulobacterales</taxon>
        <taxon>Caulobacteraceae</taxon>
        <taxon>Caulobacter</taxon>
    </lineage>
</organism>
<evidence type="ECO:0000313" key="6">
    <source>
        <dbReference type="Proteomes" id="UP000281192"/>
    </source>
</evidence>
<gene>
    <name evidence="3" type="ORF">C1707_08420</name>
    <name evidence="4" type="ORF">CFHF_18085</name>
</gene>
<protein>
    <recommendedName>
        <fullName evidence="7">Energy transducer TonB</fullName>
    </recommendedName>
</protein>
<dbReference type="EMBL" id="PJRQ01000039">
    <property type="protein sequence ID" value="PLR09998.1"/>
    <property type="molecule type" value="Genomic_DNA"/>
</dbReference>
<evidence type="ECO:0000313" key="3">
    <source>
        <dbReference type="EMBL" id="AYV46278.1"/>
    </source>
</evidence>
<reference evidence="3 6" key="2">
    <citation type="submission" date="2018-01" db="EMBL/GenBank/DDBJ databases">
        <title>Complete genome sequence of Caulobacter flavus RHGG3.</title>
        <authorList>
            <person name="Yang E."/>
        </authorList>
    </citation>
    <scope>NUCLEOTIDE SEQUENCE [LARGE SCALE GENOMIC DNA]</scope>
    <source>
        <strain evidence="3 6">RHGG3</strain>
    </source>
</reference>
<dbReference type="AlphaFoldDB" id="A0A2N5CQB2"/>
<evidence type="ECO:0000256" key="1">
    <source>
        <dbReference type="SAM" id="MobiDB-lite"/>
    </source>
</evidence>
<feature type="region of interest" description="Disordered" evidence="1">
    <location>
        <begin position="1"/>
        <end position="24"/>
    </location>
</feature>
<keyword evidence="2" id="KW-0812">Transmembrane</keyword>
<dbReference type="Proteomes" id="UP000234483">
    <property type="component" value="Unassembled WGS sequence"/>
</dbReference>
<accession>A0A2N5CQB2</accession>
<name>A0A2N5CQB2_9CAUL</name>
<dbReference type="EMBL" id="CP026100">
    <property type="protein sequence ID" value="AYV46278.1"/>
    <property type="molecule type" value="Genomic_DNA"/>
</dbReference>
<sequence>MPNPLKSSPPAPIQAPGPVQPQPKDRLTVSLWEGKVEGVGGGVGVVYQVVLVIAGICALSLVLAHLRVAPDVSSNRSFDRAAANAAARRGGAPPKAGGDVCPRADIARLV</sequence>
<feature type="transmembrane region" description="Helical" evidence="2">
    <location>
        <begin position="45"/>
        <end position="66"/>
    </location>
</feature>
<feature type="compositionally biased region" description="Pro residues" evidence="1">
    <location>
        <begin position="1"/>
        <end position="21"/>
    </location>
</feature>
<reference evidence="4 5" key="1">
    <citation type="submission" date="2017-12" db="EMBL/GenBank/DDBJ databases">
        <title>The genome sequence of Caulobacter flavus CGMCC1 15093.</title>
        <authorList>
            <person name="Gao J."/>
            <person name="Mao X."/>
            <person name="Sun J."/>
        </authorList>
    </citation>
    <scope>NUCLEOTIDE SEQUENCE [LARGE SCALE GENOMIC DNA]</scope>
    <source>
        <strain evidence="4 5">CGMCC1 15093</strain>
    </source>
</reference>